<reference evidence="1 2" key="1">
    <citation type="journal article" date="2023" name="Life. Sci Alliance">
        <title>Evolutionary insights into 3D genome organization and epigenetic landscape of Vigna mungo.</title>
        <authorList>
            <person name="Junaid A."/>
            <person name="Singh B."/>
            <person name="Bhatia S."/>
        </authorList>
    </citation>
    <scope>NUCLEOTIDE SEQUENCE [LARGE SCALE GENOMIC DNA]</scope>
    <source>
        <strain evidence="1">Urdbean</strain>
    </source>
</reference>
<organism evidence="1 2">
    <name type="scientific">Vigna mungo</name>
    <name type="common">Black gram</name>
    <name type="synonym">Phaseolus mungo</name>
    <dbReference type="NCBI Taxonomy" id="3915"/>
    <lineage>
        <taxon>Eukaryota</taxon>
        <taxon>Viridiplantae</taxon>
        <taxon>Streptophyta</taxon>
        <taxon>Embryophyta</taxon>
        <taxon>Tracheophyta</taxon>
        <taxon>Spermatophyta</taxon>
        <taxon>Magnoliopsida</taxon>
        <taxon>eudicotyledons</taxon>
        <taxon>Gunneridae</taxon>
        <taxon>Pentapetalae</taxon>
        <taxon>rosids</taxon>
        <taxon>fabids</taxon>
        <taxon>Fabales</taxon>
        <taxon>Fabaceae</taxon>
        <taxon>Papilionoideae</taxon>
        <taxon>50 kb inversion clade</taxon>
        <taxon>NPAAA clade</taxon>
        <taxon>indigoferoid/millettioid clade</taxon>
        <taxon>Phaseoleae</taxon>
        <taxon>Vigna</taxon>
    </lineage>
</organism>
<gene>
    <name evidence="1" type="ORF">V8G54_005828</name>
</gene>
<sequence length="110" mass="12879">MLLKLCSDAFHPFIKCQSLFKNNDADLVHTYMELGPKFRFSSYTSDNISAGAINSKSWITLQKQIDTDHKITFFNMLYFPSKPCEHLRHFFKIITLLNYSITHFNSVAFF</sequence>
<keyword evidence="2" id="KW-1185">Reference proteome</keyword>
<evidence type="ECO:0000313" key="1">
    <source>
        <dbReference type="EMBL" id="WVZ18506.1"/>
    </source>
</evidence>
<name>A0AAQ3NXV0_VIGMU</name>
<proteinExistence type="predicted"/>
<dbReference type="Proteomes" id="UP001374535">
    <property type="component" value="Chromosome 2"/>
</dbReference>
<dbReference type="AlphaFoldDB" id="A0AAQ3NXV0"/>
<accession>A0AAQ3NXV0</accession>
<dbReference type="EMBL" id="CP144699">
    <property type="protein sequence ID" value="WVZ18506.1"/>
    <property type="molecule type" value="Genomic_DNA"/>
</dbReference>
<evidence type="ECO:0000313" key="2">
    <source>
        <dbReference type="Proteomes" id="UP001374535"/>
    </source>
</evidence>
<protein>
    <submittedName>
        <fullName evidence="1">Uncharacterized protein</fullName>
    </submittedName>
</protein>